<dbReference type="PROSITE" id="PS50113">
    <property type="entry name" value="PAC"/>
    <property type="match status" value="1"/>
</dbReference>
<dbReference type="PRINTS" id="PR00344">
    <property type="entry name" value="BCTRLSENSOR"/>
</dbReference>
<feature type="domain" description="Histidine kinase" evidence="4">
    <location>
        <begin position="160"/>
        <end position="381"/>
    </location>
</feature>
<proteinExistence type="predicted"/>
<dbReference type="InterPro" id="IPR036097">
    <property type="entry name" value="HisK_dim/P_sf"/>
</dbReference>
<evidence type="ECO:0000259" key="6">
    <source>
        <dbReference type="PROSITE" id="PS50113"/>
    </source>
</evidence>
<dbReference type="InterPro" id="IPR000700">
    <property type="entry name" value="PAS-assoc_C"/>
</dbReference>
<dbReference type="PROSITE" id="PS50112">
    <property type="entry name" value="PAS"/>
    <property type="match status" value="1"/>
</dbReference>
<dbReference type="Pfam" id="PF13426">
    <property type="entry name" value="PAS_9"/>
    <property type="match status" value="1"/>
</dbReference>
<dbReference type="EMBL" id="AP027041">
    <property type="protein sequence ID" value="BDU17378.1"/>
    <property type="molecule type" value="Genomic_DNA"/>
</dbReference>
<accession>A0ABN6ULX9</accession>
<dbReference type="InterPro" id="IPR003661">
    <property type="entry name" value="HisK_dim/P_dom"/>
</dbReference>
<comment type="catalytic activity">
    <reaction evidence="1">
        <text>ATP + protein L-histidine = ADP + protein N-phospho-L-histidine.</text>
        <dbReference type="EC" id="2.7.13.3"/>
    </reaction>
</comment>
<dbReference type="Gene3D" id="1.10.287.130">
    <property type="match status" value="1"/>
</dbReference>
<evidence type="ECO:0000259" key="4">
    <source>
        <dbReference type="PROSITE" id="PS50109"/>
    </source>
</evidence>
<dbReference type="InterPro" id="IPR003594">
    <property type="entry name" value="HATPase_dom"/>
</dbReference>
<dbReference type="InterPro" id="IPR005467">
    <property type="entry name" value="His_kinase_dom"/>
</dbReference>
<dbReference type="PANTHER" id="PTHR43065:SF49">
    <property type="entry name" value="HISTIDINE KINASE"/>
    <property type="match status" value="1"/>
</dbReference>
<dbReference type="SMART" id="SM00091">
    <property type="entry name" value="PAS"/>
    <property type="match status" value="1"/>
</dbReference>
<gene>
    <name evidence="7" type="ORF">LA521A_25790</name>
</gene>
<dbReference type="Pfam" id="PF02518">
    <property type="entry name" value="HATPase_c"/>
    <property type="match status" value="1"/>
</dbReference>
<dbReference type="Gene3D" id="3.30.450.20">
    <property type="entry name" value="PAS domain"/>
    <property type="match status" value="1"/>
</dbReference>
<organism evidence="7 8">
    <name type="scientific">Lysobacter auxotrophicus</name>
    <dbReference type="NCBI Taxonomy" id="2992573"/>
    <lineage>
        <taxon>Bacteria</taxon>
        <taxon>Pseudomonadati</taxon>
        <taxon>Pseudomonadota</taxon>
        <taxon>Gammaproteobacteria</taxon>
        <taxon>Lysobacterales</taxon>
        <taxon>Lysobacteraceae</taxon>
        <taxon>Lysobacter</taxon>
    </lineage>
</organism>
<dbReference type="Gene3D" id="3.30.565.10">
    <property type="entry name" value="Histidine kinase-like ATPase, C-terminal domain"/>
    <property type="match status" value="1"/>
</dbReference>
<dbReference type="Pfam" id="PF00512">
    <property type="entry name" value="HisKA"/>
    <property type="match status" value="1"/>
</dbReference>
<evidence type="ECO:0000313" key="8">
    <source>
        <dbReference type="Proteomes" id="UP001317822"/>
    </source>
</evidence>
<dbReference type="NCBIfam" id="TIGR00229">
    <property type="entry name" value="sensory_box"/>
    <property type="match status" value="1"/>
</dbReference>
<dbReference type="PANTHER" id="PTHR43065">
    <property type="entry name" value="SENSOR HISTIDINE KINASE"/>
    <property type="match status" value="1"/>
</dbReference>
<evidence type="ECO:0000256" key="3">
    <source>
        <dbReference type="ARBA" id="ARBA00022553"/>
    </source>
</evidence>
<dbReference type="RefSeq" id="WP_281779315.1">
    <property type="nucleotide sequence ID" value="NZ_AP027041.1"/>
</dbReference>
<dbReference type="SUPFAM" id="SSF47384">
    <property type="entry name" value="Homodimeric domain of signal transducing histidine kinase"/>
    <property type="match status" value="1"/>
</dbReference>
<dbReference type="CDD" id="cd00130">
    <property type="entry name" value="PAS"/>
    <property type="match status" value="1"/>
</dbReference>
<feature type="domain" description="PAS" evidence="5">
    <location>
        <begin position="30"/>
        <end position="70"/>
    </location>
</feature>
<dbReference type="InterPro" id="IPR004358">
    <property type="entry name" value="Sig_transdc_His_kin-like_C"/>
</dbReference>
<evidence type="ECO:0000256" key="1">
    <source>
        <dbReference type="ARBA" id="ARBA00000085"/>
    </source>
</evidence>
<dbReference type="EC" id="2.7.13.3" evidence="2"/>
<evidence type="ECO:0000259" key="5">
    <source>
        <dbReference type="PROSITE" id="PS50112"/>
    </source>
</evidence>
<evidence type="ECO:0000313" key="7">
    <source>
        <dbReference type="EMBL" id="BDU17378.1"/>
    </source>
</evidence>
<feature type="domain" description="PAC" evidence="6">
    <location>
        <begin position="89"/>
        <end position="140"/>
    </location>
</feature>
<dbReference type="SUPFAM" id="SSF55785">
    <property type="entry name" value="PYP-like sensor domain (PAS domain)"/>
    <property type="match status" value="1"/>
</dbReference>
<dbReference type="SMART" id="SM00387">
    <property type="entry name" value="HATPase_c"/>
    <property type="match status" value="1"/>
</dbReference>
<dbReference type="Proteomes" id="UP001317822">
    <property type="component" value="Chromosome"/>
</dbReference>
<dbReference type="SMART" id="SM00388">
    <property type="entry name" value="HisKA"/>
    <property type="match status" value="1"/>
</dbReference>
<dbReference type="InterPro" id="IPR036890">
    <property type="entry name" value="HATPase_C_sf"/>
</dbReference>
<protein>
    <recommendedName>
        <fullName evidence="2">histidine kinase</fullName>
        <ecNumber evidence="2">2.7.13.3</ecNumber>
    </recommendedName>
</protein>
<sequence>MVPGDPSGRGLDDEVRQFALLIGSVTDYAIYMLDPNGYIRSWNPGGERIKGYTDREIVGQHFSRFYTPEDVVRGEPQRGLECARTQGKFESEGWRLRKDGTRFRASVVIDPIWQEGELIGFAKVTRDVTERYEAQMRLQAAQKALAQSQKLEAIGKLTLGLAHDFNNLLTVIVNSLDLIGLKNTDDPRTLEWIEAAQRAADRGTLLTRQLLAFARGQNLSLEPHDINDLLARSAELYRRACGASIQFDFDLSDEAPLLEVDATQFEAAVLNLVVNSRDAMLPGGGAITVRTRQTTCPRPEAPDEGDRQYVVVEVVDTGSGMSAEVIERAAEPFFTTKEVGKGSGLGLSQVFGFAAQSGGFVLLNSEPGRGTQVGIHLPAQPAPAARTANGERGDV</sequence>
<dbReference type="CDD" id="cd00082">
    <property type="entry name" value="HisKA"/>
    <property type="match status" value="1"/>
</dbReference>
<dbReference type="InterPro" id="IPR000014">
    <property type="entry name" value="PAS"/>
</dbReference>
<name>A0ABN6ULX9_9GAMM</name>
<dbReference type="SUPFAM" id="SSF55874">
    <property type="entry name" value="ATPase domain of HSP90 chaperone/DNA topoisomerase II/histidine kinase"/>
    <property type="match status" value="1"/>
</dbReference>
<reference evidence="7 8" key="1">
    <citation type="journal article" date="2023" name="Int. J. Syst. Evol. Microbiol.">
        <title>Physiological and genomic analyses of cobalamin (vitamin B12)-auxotrophy of Lysobacter auxotrophicus sp. nov., a methionine-auxotrophic chitinolytic bacterium isolated from chitin-treated soil.</title>
        <authorList>
            <person name="Saito A."/>
            <person name="Dohra H."/>
            <person name="Hamada M."/>
            <person name="Moriuchi R."/>
            <person name="Kotsuchibashi Y."/>
            <person name="Mori K."/>
        </authorList>
    </citation>
    <scope>NUCLEOTIDE SEQUENCE [LARGE SCALE GENOMIC DNA]</scope>
    <source>
        <strain evidence="7 8">5-21a</strain>
    </source>
</reference>
<dbReference type="InterPro" id="IPR035965">
    <property type="entry name" value="PAS-like_dom_sf"/>
</dbReference>
<dbReference type="PROSITE" id="PS50109">
    <property type="entry name" value="HIS_KIN"/>
    <property type="match status" value="1"/>
</dbReference>
<evidence type="ECO:0000256" key="2">
    <source>
        <dbReference type="ARBA" id="ARBA00012438"/>
    </source>
</evidence>
<keyword evidence="3" id="KW-0597">Phosphoprotein</keyword>
<keyword evidence="8" id="KW-1185">Reference proteome</keyword>